<accession>A0ABU8EKM6</accession>
<gene>
    <name evidence="1" type="ORF">SZL87_13695</name>
</gene>
<name>A0ABU8EKM6_9BACL</name>
<evidence type="ECO:0000313" key="1">
    <source>
        <dbReference type="EMBL" id="MEI4463475.1"/>
    </source>
</evidence>
<comment type="caution">
    <text evidence="1">The sequence shown here is derived from an EMBL/GenBank/DDBJ whole genome shotgun (WGS) entry which is preliminary data.</text>
</comment>
<evidence type="ECO:0000313" key="2">
    <source>
        <dbReference type="Proteomes" id="UP001387110"/>
    </source>
</evidence>
<dbReference type="EMBL" id="JBAWKY010000004">
    <property type="protein sequence ID" value="MEI4463475.1"/>
    <property type="molecule type" value="Genomic_DNA"/>
</dbReference>
<sequence>MKEIIYLDTDKINSMLAQLDEGLISNFSMEMSGQETKTNSNQISKGKNSGISANIKVDTGLFPGGSLGAGASFGNNGSKNEIFTKTILEGQKDILNKAFHDYALELLIEKLETKKLFSDGEEFEEGDLYIEKSTFRFYDFNLLKDSMDLESMNKFMHSEIEDLDMSYNQAKNLLKKINLNAKEREKIDAAKLIVSTTENTQPILGIFKQINTLGTLASKLLKDLTIIKSNNMIGLLKKEYLRESTESLSFRTDHSREVKMLIQVIGKKDTIFNGYNMGTLSVNRLDLIPNMMLDILLGSFEIIEIGDLLVTPIAVYYE</sequence>
<proteinExistence type="predicted"/>
<dbReference type="Proteomes" id="UP001387110">
    <property type="component" value="Unassembled WGS sequence"/>
</dbReference>
<protein>
    <submittedName>
        <fullName evidence="1">Uncharacterized protein</fullName>
    </submittedName>
</protein>
<dbReference type="InterPro" id="IPR045633">
    <property type="entry name" value="DUF6414"/>
</dbReference>
<keyword evidence="2" id="KW-1185">Reference proteome</keyword>
<dbReference type="Pfam" id="PF19952">
    <property type="entry name" value="DUF6414"/>
    <property type="match status" value="1"/>
</dbReference>
<dbReference type="RefSeq" id="WP_035395454.1">
    <property type="nucleotide sequence ID" value="NZ_JBAWKY010000004.1"/>
</dbReference>
<organism evidence="1 2">
    <name type="scientific">Exiguobacterium indicum</name>
    <dbReference type="NCBI Taxonomy" id="296995"/>
    <lineage>
        <taxon>Bacteria</taxon>
        <taxon>Bacillati</taxon>
        <taxon>Bacillota</taxon>
        <taxon>Bacilli</taxon>
        <taxon>Bacillales</taxon>
        <taxon>Bacillales Family XII. Incertae Sedis</taxon>
        <taxon>Exiguobacterium</taxon>
    </lineage>
</organism>
<reference evidence="1 2" key="1">
    <citation type="submission" date="2023-12" db="EMBL/GenBank/DDBJ databases">
        <authorList>
            <person name="Easwaran N."/>
            <person name="Lazarus H.P.S."/>
        </authorList>
    </citation>
    <scope>NUCLEOTIDE SEQUENCE [LARGE SCALE GENOMIC DNA]</scope>
    <source>
        <strain evidence="1 2">VIT-2023</strain>
    </source>
</reference>